<protein>
    <recommendedName>
        <fullName evidence="2 5">Basal-body rod modification protein FlgD</fullName>
    </recommendedName>
</protein>
<organism evidence="8 9">
    <name type="scientific">Parendozoicomonas haliclonae</name>
    <dbReference type="NCBI Taxonomy" id="1960125"/>
    <lineage>
        <taxon>Bacteria</taxon>
        <taxon>Pseudomonadati</taxon>
        <taxon>Pseudomonadota</taxon>
        <taxon>Gammaproteobacteria</taxon>
        <taxon>Oceanospirillales</taxon>
        <taxon>Endozoicomonadaceae</taxon>
        <taxon>Parendozoicomonas</taxon>
    </lineage>
</organism>
<dbReference type="RefSeq" id="WP_087107670.1">
    <property type="nucleotide sequence ID" value="NZ_CBCSCN010000001.1"/>
</dbReference>
<evidence type="ECO:0000256" key="3">
    <source>
        <dbReference type="ARBA" id="ARBA00022795"/>
    </source>
</evidence>
<dbReference type="EMBL" id="FWPT01000002">
    <property type="protein sequence ID" value="SMA39788.1"/>
    <property type="molecule type" value="Genomic_DNA"/>
</dbReference>
<dbReference type="GO" id="GO:0044781">
    <property type="term" value="P:bacterial-type flagellum organization"/>
    <property type="evidence" value="ECO:0007669"/>
    <property type="project" value="UniProtKB-UniRule"/>
</dbReference>
<dbReference type="AlphaFoldDB" id="A0A1X7AGD0"/>
<sequence>MDINGLSQKTVTNTGGVQLGESAGLQQKDFMQMLLAEVNNQDPLQPKSSTDFVAQLAQITSVENLENLNQTLSGMVSSMQYSQAMQATDLVGRTVTVPTSVVEINDGDSIRGEVSLPTIADSLRVLVSDASGQIVGELDLGQSSAGRQAFDISELDLDAGVYSLSAIATSGGEQLKVPVSLTSSVESVVIPNGGTEVELNIAGIGAMPLSQIARVGE</sequence>
<evidence type="ECO:0000259" key="7">
    <source>
        <dbReference type="Pfam" id="PF13861"/>
    </source>
</evidence>
<comment type="similarity">
    <text evidence="1 5">Belongs to the FlgD family.</text>
</comment>
<evidence type="ECO:0000256" key="2">
    <source>
        <dbReference type="ARBA" id="ARBA00016013"/>
    </source>
</evidence>
<dbReference type="Proteomes" id="UP000196573">
    <property type="component" value="Unassembled WGS sequence"/>
</dbReference>
<comment type="function">
    <text evidence="4 5">Required for flagellar hook formation. May act as a scaffolding protein.</text>
</comment>
<dbReference type="Pfam" id="PF13860">
    <property type="entry name" value="FlgD_ig"/>
    <property type="match status" value="1"/>
</dbReference>
<name>A0A1X7AGD0_9GAMM</name>
<evidence type="ECO:0000256" key="1">
    <source>
        <dbReference type="ARBA" id="ARBA00010577"/>
    </source>
</evidence>
<proteinExistence type="inferred from homology"/>
<evidence type="ECO:0000313" key="8">
    <source>
        <dbReference type="EMBL" id="SMA39788.1"/>
    </source>
</evidence>
<dbReference type="Gene3D" id="2.60.40.4070">
    <property type="match status" value="1"/>
</dbReference>
<evidence type="ECO:0000313" key="9">
    <source>
        <dbReference type="Proteomes" id="UP000196573"/>
    </source>
</evidence>
<dbReference type="Pfam" id="PF13861">
    <property type="entry name" value="FLgD_tudor"/>
    <property type="match status" value="1"/>
</dbReference>
<dbReference type="Pfam" id="PF03963">
    <property type="entry name" value="FlgD"/>
    <property type="match status" value="1"/>
</dbReference>
<dbReference type="InterPro" id="IPR025965">
    <property type="entry name" value="FlgD/Vpr_Ig-like"/>
</dbReference>
<keyword evidence="3 5" id="KW-1005">Bacterial flagellum biogenesis</keyword>
<reference evidence="8 9" key="1">
    <citation type="submission" date="2017-03" db="EMBL/GenBank/DDBJ databases">
        <authorList>
            <person name="Afonso C.L."/>
            <person name="Miller P.J."/>
            <person name="Scott M.A."/>
            <person name="Spackman E."/>
            <person name="Goraichik I."/>
            <person name="Dimitrov K.M."/>
            <person name="Suarez D.L."/>
            <person name="Swayne D.E."/>
        </authorList>
    </citation>
    <scope>NUCLEOTIDE SEQUENCE [LARGE SCALE GENOMIC DNA]</scope>
    <source>
        <strain evidence="8">SB41UT1</strain>
    </source>
</reference>
<dbReference type="InterPro" id="IPR005648">
    <property type="entry name" value="FlgD"/>
</dbReference>
<gene>
    <name evidence="8" type="primary">flgD_1</name>
    <name evidence="8" type="ORF">EHSB41UT_01095</name>
</gene>
<accession>A0A1X7AGD0</accession>
<dbReference type="Gene3D" id="2.30.30.910">
    <property type="match status" value="1"/>
</dbReference>
<evidence type="ECO:0000256" key="4">
    <source>
        <dbReference type="ARBA" id="ARBA00024746"/>
    </source>
</evidence>
<evidence type="ECO:0000256" key="5">
    <source>
        <dbReference type="RuleBase" id="RU362076"/>
    </source>
</evidence>
<dbReference type="InterPro" id="IPR025963">
    <property type="entry name" value="FLgD_Tudor"/>
</dbReference>
<dbReference type="OrthoDB" id="9785233at2"/>
<feature type="domain" description="FlgD Tudor-like" evidence="7">
    <location>
        <begin position="82"/>
        <end position="212"/>
    </location>
</feature>
<evidence type="ECO:0000259" key="6">
    <source>
        <dbReference type="Pfam" id="PF13860"/>
    </source>
</evidence>
<keyword evidence="9" id="KW-1185">Reference proteome</keyword>
<feature type="domain" description="FlgD/Vpr Ig-like" evidence="6">
    <location>
        <begin position="105"/>
        <end position="171"/>
    </location>
</feature>